<accession>R0MC52</accession>
<dbReference type="VEuPathDB" id="MicrosporidiaDB:NBO_2g0041"/>
<keyword evidence="2" id="KW-1185">Reference proteome</keyword>
<sequence>MQLFNILSELDNVYRRLIFDLINKNEKICRRFCIDEIKDTFNGYIDGILERYLNGGLPEYSIYLLAKTIAKILLNISNNLDIFSNTCEYIKSVILLKIKLKIAFEEKNFNEKSIRTLQMICLEWDIFIGNKWHL</sequence>
<evidence type="ECO:0000313" key="2">
    <source>
        <dbReference type="Proteomes" id="UP000016927"/>
    </source>
</evidence>
<name>R0MC52_NOSB1</name>
<dbReference type="OrthoDB" id="10589612at2759"/>
<evidence type="ECO:0000313" key="1">
    <source>
        <dbReference type="EMBL" id="EOB15549.1"/>
    </source>
</evidence>
<dbReference type="EMBL" id="KB908910">
    <property type="protein sequence ID" value="EOB15549.1"/>
    <property type="molecule type" value="Genomic_DNA"/>
</dbReference>
<dbReference type="HOGENOM" id="CLU_1896810_0_0_1"/>
<proteinExistence type="predicted"/>
<gene>
    <name evidence="1" type="ORF">NBO_2g0041</name>
</gene>
<protein>
    <submittedName>
        <fullName evidence="1">Uncharacterized protein</fullName>
    </submittedName>
</protein>
<organism evidence="1 2">
    <name type="scientific">Nosema bombycis (strain CQ1 / CVCC 102059)</name>
    <name type="common">Microsporidian parasite</name>
    <name type="synonym">Pebrine of silkworm</name>
    <dbReference type="NCBI Taxonomy" id="578461"/>
    <lineage>
        <taxon>Eukaryota</taxon>
        <taxon>Fungi</taxon>
        <taxon>Fungi incertae sedis</taxon>
        <taxon>Microsporidia</taxon>
        <taxon>Nosematidae</taxon>
        <taxon>Nosema</taxon>
    </lineage>
</organism>
<dbReference type="Proteomes" id="UP000016927">
    <property type="component" value="Unassembled WGS sequence"/>
</dbReference>
<dbReference type="AlphaFoldDB" id="R0MC52"/>
<reference evidence="1 2" key="1">
    <citation type="journal article" date="2013" name="BMC Genomics">
        <title>Comparative genomics of parasitic silkworm microsporidia reveal an association between genome expansion and host adaptation.</title>
        <authorList>
            <person name="Pan G."/>
            <person name="Xu J."/>
            <person name="Li T."/>
            <person name="Xia Q."/>
            <person name="Liu S.L."/>
            <person name="Zhang G."/>
            <person name="Li S."/>
            <person name="Li C."/>
            <person name="Liu H."/>
            <person name="Yang L."/>
            <person name="Liu T."/>
            <person name="Zhang X."/>
            <person name="Wu Z."/>
            <person name="Fan W."/>
            <person name="Dang X."/>
            <person name="Xiang H."/>
            <person name="Tao M."/>
            <person name="Li Y."/>
            <person name="Hu J."/>
            <person name="Li Z."/>
            <person name="Lin L."/>
            <person name="Luo J."/>
            <person name="Geng L."/>
            <person name="Wang L."/>
            <person name="Long M."/>
            <person name="Wan Y."/>
            <person name="He N."/>
            <person name="Zhang Z."/>
            <person name="Lu C."/>
            <person name="Keeling P.J."/>
            <person name="Wang J."/>
            <person name="Xiang Z."/>
            <person name="Zhou Z."/>
        </authorList>
    </citation>
    <scope>NUCLEOTIDE SEQUENCE [LARGE SCALE GENOMIC DNA]</scope>
    <source>
        <strain evidence="2">CQ1 / CVCC 102059</strain>
    </source>
</reference>